<feature type="region of interest" description="Disordered" evidence="1">
    <location>
        <begin position="20"/>
        <end position="41"/>
    </location>
</feature>
<keyword evidence="4" id="KW-1185">Reference proteome</keyword>
<evidence type="ECO:0000313" key="3">
    <source>
        <dbReference type="EMBL" id="KAI1728129.1"/>
    </source>
</evidence>
<gene>
    <name evidence="3" type="ORF">DdX_00285</name>
</gene>
<reference evidence="3" key="1">
    <citation type="submission" date="2022-01" db="EMBL/GenBank/DDBJ databases">
        <title>Genome Sequence Resource for Two Populations of Ditylenchus destructor, the Migratory Endoparasitic Phytonematode.</title>
        <authorList>
            <person name="Zhang H."/>
            <person name="Lin R."/>
            <person name="Xie B."/>
        </authorList>
    </citation>
    <scope>NUCLEOTIDE SEQUENCE</scope>
    <source>
        <strain evidence="3">BazhouSP</strain>
    </source>
</reference>
<evidence type="ECO:0000313" key="4">
    <source>
        <dbReference type="Proteomes" id="UP001201812"/>
    </source>
</evidence>
<evidence type="ECO:0000259" key="2">
    <source>
        <dbReference type="PROSITE" id="PS51186"/>
    </source>
</evidence>
<accession>A0AAD4NIF5</accession>
<dbReference type="InterPro" id="IPR000182">
    <property type="entry name" value="GNAT_dom"/>
</dbReference>
<name>A0AAD4NIF5_9BILA</name>
<dbReference type="InterPro" id="IPR016181">
    <property type="entry name" value="Acyl_CoA_acyltransferase"/>
</dbReference>
<dbReference type="AlphaFoldDB" id="A0AAD4NIF5"/>
<dbReference type="Pfam" id="PF06852">
    <property type="entry name" value="DUF1248"/>
    <property type="match status" value="1"/>
</dbReference>
<feature type="compositionally biased region" description="Polar residues" evidence="1">
    <location>
        <begin position="20"/>
        <end position="30"/>
    </location>
</feature>
<evidence type="ECO:0000256" key="1">
    <source>
        <dbReference type="SAM" id="MobiDB-lite"/>
    </source>
</evidence>
<dbReference type="EMBL" id="JAKKPZ010000001">
    <property type="protein sequence ID" value="KAI1728129.1"/>
    <property type="molecule type" value="Genomic_DNA"/>
</dbReference>
<organism evidence="3 4">
    <name type="scientific">Ditylenchus destructor</name>
    <dbReference type="NCBI Taxonomy" id="166010"/>
    <lineage>
        <taxon>Eukaryota</taxon>
        <taxon>Metazoa</taxon>
        <taxon>Ecdysozoa</taxon>
        <taxon>Nematoda</taxon>
        <taxon>Chromadorea</taxon>
        <taxon>Rhabditida</taxon>
        <taxon>Tylenchina</taxon>
        <taxon>Tylenchomorpha</taxon>
        <taxon>Sphaerularioidea</taxon>
        <taxon>Anguinidae</taxon>
        <taxon>Anguininae</taxon>
        <taxon>Ditylenchus</taxon>
    </lineage>
</organism>
<feature type="domain" description="N-acetyltransferase" evidence="2">
    <location>
        <begin position="46"/>
        <end position="190"/>
    </location>
</feature>
<dbReference type="GO" id="GO:0016747">
    <property type="term" value="F:acyltransferase activity, transferring groups other than amino-acyl groups"/>
    <property type="evidence" value="ECO:0007669"/>
    <property type="project" value="InterPro"/>
</dbReference>
<protein>
    <recommendedName>
        <fullName evidence="2">N-acetyltransferase domain-containing protein</fullName>
    </recommendedName>
</protein>
<dbReference type="Proteomes" id="UP001201812">
    <property type="component" value="Unassembled WGS sequence"/>
</dbReference>
<comment type="caution">
    <text evidence="3">The sequence shown here is derived from an EMBL/GenBank/DDBJ whole genome shotgun (WGS) entry which is preliminary data.</text>
</comment>
<dbReference type="Gene3D" id="3.40.630.30">
    <property type="match status" value="1"/>
</dbReference>
<dbReference type="CDD" id="cd04301">
    <property type="entry name" value="NAT_SF"/>
    <property type="match status" value="1"/>
</dbReference>
<dbReference type="PROSITE" id="PS51186">
    <property type="entry name" value="GNAT"/>
    <property type="match status" value="1"/>
</dbReference>
<dbReference type="InterPro" id="IPR009658">
    <property type="entry name" value="DUF1248"/>
</dbReference>
<dbReference type="SUPFAM" id="SSF55729">
    <property type="entry name" value="Acyl-CoA N-acyltransferases (Nat)"/>
    <property type="match status" value="1"/>
</dbReference>
<sequence length="362" mass="41540">MTKVVEPKLAPWWDGSVGKTQTISNTTPSTKPDAEKDRPPLANDIEIVRNPSPKLYKEIIPKLVADEGWDNSLHCYEIWLRSVGQENFSLWCAIDKRFNRIVGTMSRCTYLPKKPGDIHFTQFSMLYLQPEYRGLGLGRKLYDPAYEETRDTNIFCYGVEAMWRKYAKDYGFDKYPHWQLIALKANCSDARLDKLGDPDPSVELRDWRRVSLDDIFLYNRRLTDGVNRESYIVQALNHPESVTLVAVSGSSNTVVGMCQVRELVLKRIGISLFYADSEKIAKTLLRATIERFVDSQCKKITDFTQLVYKTPSVNENSLKLFSSLVDEKITHREALVTQFTHKILNWPVGLIYSIADEHSGLV</sequence>
<proteinExistence type="predicted"/>
<dbReference type="PANTHER" id="PTHR47408">
    <property type="entry name" value="PROTEIN CBG01304-RELATED"/>
    <property type="match status" value="1"/>
</dbReference>